<dbReference type="GO" id="GO:0005768">
    <property type="term" value="C:endosome"/>
    <property type="evidence" value="ECO:0007669"/>
    <property type="project" value="UniProtKB-SubCell"/>
</dbReference>
<evidence type="ECO:0000256" key="7">
    <source>
        <dbReference type="ARBA" id="ARBA00023054"/>
    </source>
</evidence>
<dbReference type="Proteomes" id="UP001321473">
    <property type="component" value="Unassembled WGS sequence"/>
</dbReference>
<keyword evidence="7" id="KW-0175">Coiled coil</keyword>
<keyword evidence="5 8" id="KW-0862">Zinc</keyword>
<dbReference type="SMART" id="SM00033">
    <property type="entry name" value="CH"/>
    <property type="match status" value="1"/>
</dbReference>
<feature type="compositionally biased region" description="Basic and acidic residues" evidence="9">
    <location>
        <begin position="512"/>
        <end position="525"/>
    </location>
</feature>
<name>A0AAQ4F5W9_AMBAM</name>
<feature type="compositionally biased region" description="Basic and acidic residues" evidence="9">
    <location>
        <begin position="693"/>
        <end position="722"/>
    </location>
</feature>
<feature type="compositionally biased region" description="Polar residues" evidence="9">
    <location>
        <begin position="1111"/>
        <end position="1121"/>
    </location>
</feature>
<organism evidence="13 14">
    <name type="scientific">Amblyomma americanum</name>
    <name type="common">Lone star tick</name>
    <dbReference type="NCBI Taxonomy" id="6943"/>
    <lineage>
        <taxon>Eukaryota</taxon>
        <taxon>Metazoa</taxon>
        <taxon>Ecdysozoa</taxon>
        <taxon>Arthropoda</taxon>
        <taxon>Chelicerata</taxon>
        <taxon>Arachnida</taxon>
        <taxon>Acari</taxon>
        <taxon>Parasitiformes</taxon>
        <taxon>Ixodida</taxon>
        <taxon>Ixodoidea</taxon>
        <taxon>Ixodidae</taxon>
        <taxon>Amblyomminae</taxon>
        <taxon>Amblyomma</taxon>
    </lineage>
</organism>
<evidence type="ECO:0000256" key="2">
    <source>
        <dbReference type="ARBA" id="ARBA00022553"/>
    </source>
</evidence>
<dbReference type="Pfam" id="PF00412">
    <property type="entry name" value="LIM"/>
    <property type="match status" value="1"/>
</dbReference>
<dbReference type="FunFam" id="1.10.418.10:FF:000023">
    <property type="entry name" value="EH domain-binding protein 1 isoform X1"/>
    <property type="match status" value="1"/>
</dbReference>
<dbReference type="InterPro" id="IPR001715">
    <property type="entry name" value="CH_dom"/>
</dbReference>
<dbReference type="AlphaFoldDB" id="A0AAQ4F5W9"/>
<dbReference type="PANTHER" id="PTHR23167:SF46">
    <property type="entry name" value="EPS15 HOMOLOGY DOMAIN CONTAINING PROTEIN-BINDING PROTEIN 1, ISOFORM F"/>
    <property type="match status" value="1"/>
</dbReference>
<evidence type="ECO:0000256" key="8">
    <source>
        <dbReference type="PROSITE-ProRule" id="PRU00125"/>
    </source>
</evidence>
<feature type="domain" description="BMERB" evidence="12">
    <location>
        <begin position="940"/>
        <end position="1115"/>
    </location>
</feature>
<evidence type="ECO:0000259" key="10">
    <source>
        <dbReference type="PROSITE" id="PS50021"/>
    </source>
</evidence>
<evidence type="ECO:0000256" key="4">
    <source>
        <dbReference type="ARBA" id="ARBA00022753"/>
    </source>
</evidence>
<dbReference type="Pfam" id="PF00307">
    <property type="entry name" value="CH"/>
    <property type="match status" value="1"/>
</dbReference>
<dbReference type="InterPro" id="IPR022735">
    <property type="entry name" value="bMERB_dom"/>
</dbReference>
<feature type="compositionally biased region" description="Basic and acidic residues" evidence="9">
    <location>
        <begin position="1151"/>
        <end position="1191"/>
    </location>
</feature>
<evidence type="ECO:0000256" key="9">
    <source>
        <dbReference type="SAM" id="MobiDB-lite"/>
    </source>
</evidence>
<protein>
    <submittedName>
        <fullName evidence="13">Uncharacterized protein</fullName>
    </submittedName>
</protein>
<keyword evidence="3 8" id="KW-0479">Metal-binding</keyword>
<sequence length="1191" mass="131159">MHSAGLRPLARSPTTQRASPLRTRALAAARSATWRGRRRVTSFRPPLVFRRRFLPDWGDPLHSAPVARVARVGALPSIPGIYFFVPPVAAADENRLEMGERRGLKALELWCRRVTEGYRDVRVVDMSSSWRDGLAFCALIHHFRPDLIEFDSLRKEDVLGNNRLAFSVAEAQLGIPALLDAEDMLAHREPDRLSVATYVSQFYQYFEGGLGSRRRAAAAASALKRPTSSASPLSCIGPPTKVSGVGDSCHTCRNRVFLLERLIVDGRLYHRSCFRCSRCDAILNPGAYNECEHAPGTYECTVCPKDEGPEFVLPDKRTADAPVQSPPQAPVHAVPTKPEIPEKKLELTESVRAARKLFQNAMVANDGGAAPAATNGAVPVTLKSTPIGTPDTTPDVTPNAARKLVARPWALTSVVSPDQTPRNGVEGSRTKDSLHQDEAVKKTGEESPLARWKSIEKPELPAFLRRHDEPTVTSTVRENIKRFSQGLADNSSPGLRRSVGGGGYVSPLSQRGADRFSRLSSETDGKNLGVSSPLRSASPGAEKCTPDSPAEEPGVAHLKAEDETPPAPQQSMLKPVLDMPVIVSEVTVGDTLPKPAPRTRTLKPGVSGNFSVATMSVESNCELHGPAEVPSASPPPLPSEPPPSLYPDDDLPPGEESDRPKLADDTPSLGTENADVTHKESVLSDSDALPYSERLRGSSSPDRKPVNRASFKNDNKVDKPVEESPLSKPQVVAAELPSKAEESEPADKEQSSYPTDLNPFGESDEEEYPESLNPFGDDSEGDDAVGSPVSPGRKLSGYDESLNPFSEEDDEQDVSLSSSLSPLRRTSVPPATPSQLSSSTGTPMSQRSLNVSPMLPRTPMALPLKPSPRVRKKHAAPPPPPVQAKKGVEDGIASREKSEKDEVNRSIRRSDHEDDGGTPSKSTFGYWKRKKRPAPSVPVPVRREIKRIPLKEIQVEMEEIAAKQEELERQGREIEMQIRDRNGKYPQDGHSAGAGAAGAGSQAAAPADAEPTVEEEELIMQLFELVNEKNNLFRRQAELMYIKRSQRLEEEQVELEYQIRCIMTKPLNQKCEDDAKREEELLQRLLEVVEARNEIVDSQEMDRRRVMQEDWSIQEQMAQKQSEIKEKMVTPEVTPEKKHKKKDKQKKSKSEKKALDKKASDKKADKRDDVGDEEKRKSLKKMFKEKLVLSK</sequence>
<feature type="compositionally biased region" description="Pro residues" evidence="9">
    <location>
        <begin position="632"/>
        <end position="645"/>
    </location>
</feature>
<keyword evidence="14" id="KW-1185">Reference proteome</keyword>
<evidence type="ECO:0000256" key="6">
    <source>
        <dbReference type="ARBA" id="ARBA00023038"/>
    </source>
</evidence>
<proteinExistence type="predicted"/>
<dbReference type="SUPFAM" id="SSF47576">
    <property type="entry name" value="Calponin-homology domain, CH-domain"/>
    <property type="match status" value="1"/>
</dbReference>
<evidence type="ECO:0000256" key="5">
    <source>
        <dbReference type="ARBA" id="ARBA00022833"/>
    </source>
</evidence>
<dbReference type="InterPro" id="IPR001781">
    <property type="entry name" value="Znf_LIM"/>
</dbReference>
<dbReference type="Gene3D" id="1.10.418.10">
    <property type="entry name" value="Calponin-like domain"/>
    <property type="match status" value="1"/>
</dbReference>
<evidence type="ECO:0000259" key="11">
    <source>
        <dbReference type="PROSITE" id="PS50023"/>
    </source>
</evidence>
<evidence type="ECO:0000256" key="3">
    <source>
        <dbReference type="ARBA" id="ARBA00022723"/>
    </source>
</evidence>
<comment type="subcellular location">
    <subcellularLocation>
        <location evidence="1">Endosome</location>
    </subcellularLocation>
</comment>
<dbReference type="EMBL" id="JARKHS020006563">
    <property type="protein sequence ID" value="KAK8782524.1"/>
    <property type="molecule type" value="Genomic_DNA"/>
</dbReference>
<feature type="domain" description="Calponin-homology (CH)" evidence="10">
    <location>
        <begin position="101"/>
        <end position="207"/>
    </location>
</feature>
<feature type="region of interest" description="Disordered" evidence="9">
    <location>
        <begin position="483"/>
        <end position="608"/>
    </location>
</feature>
<reference evidence="13 14" key="1">
    <citation type="journal article" date="2023" name="Arcadia Sci">
        <title>De novo assembly of a long-read Amblyomma americanum tick genome.</title>
        <authorList>
            <person name="Chou S."/>
            <person name="Poskanzer K.E."/>
            <person name="Rollins M."/>
            <person name="Thuy-Boun P.S."/>
        </authorList>
    </citation>
    <scope>NUCLEOTIDE SEQUENCE [LARGE SCALE GENOMIC DNA]</scope>
    <source>
        <strain evidence="13">F_SG_1</strain>
        <tissue evidence="13">Salivary glands</tissue>
    </source>
</reference>
<dbReference type="SUPFAM" id="SSF57716">
    <property type="entry name" value="Glucocorticoid receptor-like (DNA-binding domain)"/>
    <property type="match status" value="1"/>
</dbReference>
<feature type="region of interest" description="Disordered" evidence="9">
    <location>
        <begin position="1111"/>
        <end position="1191"/>
    </location>
</feature>
<dbReference type="PANTHER" id="PTHR23167">
    <property type="entry name" value="CALPONIN HOMOLOGY DOMAIN-CONTAINING PROTEIN DDB_G0272472-RELATED"/>
    <property type="match status" value="1"/>
</dbReference>
<keyword evidence="4" id="KW-0967">Endosome</keyword>
<dbReference type="Gene3D" id="2.10.110.10">
    <property type="entry name" value="Cysteine Rich Protein"/>
    <property type="match status" value="1"/>
</dbReference>
<feature type="compositionally biased region" description="Basic residues" evidence="9">
    <location>
        <begin position="1137"/>
        <end position="1150"/>
    </location>
</feature>
<dbReference type="Pfam" id="PF12130">
    <property type="entry name" value="bMERB_dom"/>
    <property type="match status" value="1"/>
</dbReference>
<gene>
    <name evidence="13" type="ORF">V5799_016136</name>
</gene>
<feature type="region of interest" description="Disordered" evidence="9">
    <location>
        <begin position="979"/>
        <end position="1012"/>
    </location>
</feature>
<feature type="compositionally biased region" description="Basic and acidic residues" evidence="9">
    <location>
        <begin position="738"/>
        <end position="750"/>
    </location>
</feature>
<keyword evidence="2" id="KW-0597">Phosphoprotein</keyword>
<feature type="region of interest" description="Disordered" evidence="9">
    <location>
        <begin position="621"/>
        <end position="940"/>
    </location>
</feature>
<dbReference type="InterPro" id="IPR036872">
    <property type="entry name" value="CH_dom_sf"/>
</dbReference>
<feature type="compositionally biased region" description="Basic and acidic residues" evidence="9">
    <location>
        <begin position="886"/>
        <end position="912"/>
    </location>
</feature>
<evidence type="ECO:0000256" key="1">
    <source>
        <dbReference type="ARBA" id="ARBA00004177"/>
    </source>
</evidence>
<feature type="compositionally biased region" description="Low complexity" evidence="9">
    <location>
        <begin position="814"/>
        <end position="829"/>
    </location>
</feature>
<feature type="region of interest" description="Disordered" evidence="9">
    <location>
        <begin position="415"/>
        <end position="449"/>
    </location>
</feature>
<evidence type="ECO:0000313" key="14">
    <source>
        <dbReference type="Proteomes" id="UP001321473"/>
    </source>
</evidence>
<feature type="compositionally biased region" description="Polar residues" evidence="9">
    <location>
        <begin position="833"/>
        <end position="851"/>
    </location>
</feature>
<dbReference type="PROSITE" id="PS51848">
    <property type="entry name" value="BMERB"/>
    <property type="match status" value="1"/>
</dbReference>
<dbReference type="GO" id="GO:0046872">
    <property type="term" value="F:metal ion binding"/>
    <property type="evidence" value="ECO:0007669"/>
    <property type="project" value="UniProtKB-KW"/>
</dbReference>
<accession>A0AAQ4F5W9</accession>
<feature type="compositionally biased region" description="Low complexity" evidence="9">
    <location>
        <begin position="988"/>
        <end position="1009"/>
    </location>
</feature>
<evidence type="ECO:0000313" key="13">
    <source>
        <dbReference type="EMBL" id="KAK8782524.1"/>
    </source>
</evidence>
<dbReference type="CDD" id="cd21253">
    <property type="entry name" value="CH_MICALL2"/>
    <property type="match status" value="1"/>
</dbReference>
<evidence type="ECO:0000259" key="12">
    <source>
        <dbReference type="PROSITE" id="PS51848"/>
    </source>
</evidence>
<dbReference type="PROSITE" id="PS00478">
    <property type="entry name" value="LIM_DOMAIN_1"/>
    <property type="match status" value="1"/>
</dbReference>
<dbReference type="InterPro" id="IPR050540">
    <property type="entry name" value="F-actin_Monoox_Mical"/>
</dbReference>
<dbReference type="PROSITE" id="PS50023">
    <property type="entry name" value="LIM_DOMAIN_2"/>
    <property type="match status" value="1"/>
</dbReference>
<dbReference type="SMART" id="SM01203">
    <property type="entry name" value="DUF3585"/>
    <property type="match status" value="1"/>
</dbReference>
<feature type="compositionally biased region" description="Basic and acidic residues" evidence="9">
    <location>
        <begin position="428"/>
        <end position="445"/>
    </location>
</feature>
<feature type="domain" description="LIM zinc-binding" evidence="11">
    <location>
        <begin position="247"/>
        <end position="310"/>
    </location>
</feature>
<keyword evidence="6 8" id="KW-0440">LIM domain</keyword>
<feature type="region of interest" description="Disordered" evidence="9">
    <location>
        <begin position="1"/>
        <end position="22"/>
    </location>
</feature>
<dbReference type="PROSITE" id="PS50021">
    <property type="entry name" value="CH"/>
    <property type="match status" value="1"/>
</dbReference>
<comment type="caution">
    <text evidence="13">The sequence shown here is derived from an EMBL/GenBank/DDBJ whole genome shotgun (WGS) entry which is preliminary data.</text>
</comment>